<dbReference type="EMBL" id="JAAKZF010000071">
    <property type="protein sequence ID" value="NGO54917.1"/>
    <property type="molecule type" value="Genomic_DNA"/>
</dbReference>
<protein>
    <recommendedName>
        <fullName evidence="3">HEPN domain-containing protein</fullName>
    </recommendedName>
</protein>
<proteinExistence type="predicted"/>
<gene>
    <name evidence="1" type="ORF">G6N73_28120</name>
</gene>
<evidence type="ECO:0000313" key="1">
    <source>
        <dbReference type="EMBL" id="NGO54917.1"/>
    </source>
</evidence>
<dbReference type="AlphaFoldDB" id="A0A6G4WLG7"/>
<accession>A0A6G4WLG7</accession>
<evidence type="ECO:0008006" key="3">
    <source>
        <dbReference type="Google" id="ProtNLM"/>
    </source>
</evidence>
<sequence length="183" mass="21241">MSERGVDLAWSIFSDLPDEPETKYGAMLVNWNGQTGRTTYDMAQSYKTAAFRLLDEAGSCNESWESVDPILFCFRHALELNLKALYEALPKRNHGLRDLANHLHDRLTSCYQQSQLDWLRDRIVEFDTVDPHSTAFRYDDVANANVAPEVWVDFAQFRLIMNAIFSALDRVRLDDFERVRKET</sequence>
<organism evidence="1 2">
    <name type="scientific">Allomesorhizobium camelthorni</name>
    <dbReference type="NCBI Taxonomy" id="475069"/>
    <lineage>
        <taxon>Bacteria</taxon>
        <taxon>Pseudomonadati</taxon>
        <taxon>Pseudomonadota</taxon>
        <taxon>Alphaproteobacteria</taxon>
        <taxon>Hyphomicrobiales</taxon>
        <taxon>Phyllobacteriaceae</taxon>
        <taxon>Allomesorhizobium</taxon>
    </lineage>
</organism>
<dbReference type="Proteomes" id="UP001642900">
    <property type="component" value="Unassembled WGS sequence"/>
</dbReference>
<keyword evidence="2" id="KW-1185">Reference proteome</keyword>
<evidence type="ECO:0000313" key="2">
    <source>
        <dbReference type="Proteomes" id="UP001642900"/>
    </source>
</evidence>
<name>A0A6G4WLG7_9HYPH</name>
<comment type="caution">
    <text evidence="1">The sequence shown here is derived from an EMBL/GenBank/DDBJ whole genome shotgun (WGS) entry which is preliminary data.</text>
</comment>
<reference evidence="1 2" key="1">
    <citation type="submission" date="2020-02" db="EMBL/GenBank/DDBJ databases">
        <title>Genome sequence of strain CCNWXJ40-4.</title>
        <authorList>
            <person name="Gao J."/>
            <person name="Sun J."/>
        </authorList>
    </citation>
    <scope>NUCLEOTIDE SEQUENCE [LARGE SCALE GENOMIC DNA]</scope>
    <source>
        <strain evidence="1 2">CCNWXJ 40-4</strain>
    </source>
</reference>
<dbReference type="RefSeq" id="WP_165033247.1">
    <property type="nucleotide sequence ID" value="NZ_JAAKZF010000071.1"/>
</dbReference>